<evidence type="ECO:0000256" key="2">
    <source>
        <dbReference type="ARBA" id="ARBA00023125"/>
    </source>
</evidence>
<keyword evidence="3" id="KW-0804">Transcription</keyword>
<dbReference type="OrthoDB" id="9788098at2"/>
<dbReference type="InterPro" id="IPR036390">
    <property type="entry name" value="WH_DNA-bd_sf"/>
</dbReference>
<dbReference type="InterPro" id="IPR036388">
    <property type="entry name" value="WH-like_DNA-bd_sf"/>
</dbReference>
<accession>A0A1E3V3T4</accession>
<dbReference type="GO" id="GO:0003677">
    <property type="term" value="F:DNA binding"/>
    <property type="evidence" value="ECO:0007669"/>
    <property type="project" value="UniProtKB-KW"/>
</dbReference>
<name>A0A1E3V3T4_9HYPH</name>
<proteinExistence type="predicted"/>
<dbReference type="InterPro" id="IPR011711">
    <property type="entry name" value="GntR_C"/>
</dbReference>
<keyword evidence="6" id="KW-1185">Reference proteome</keyword>
<reference evidence="6" key="1">
    <citation type="submission" date="2016-05" db="EMBL/GenBank/DDBJ databases">
        <authorList>
            <person name="Li Y."/>
        </authorList>
    </citation>
    <scope>NUCLEOTIDE SEQUENCE [LARGE SCALE GENOMIC DNA]</scope>
    <source>
        <strain evidence="6">YIC4027</strain>
    </source>
</reference>
<dbReference type="InterPro" id="IPR008920">
    <property type="entry name" value="TF_FadR/GntR_C"/>
</dbReference>
<dbReference type="InterPro" id="IPR000524">
    <property type="entry name" value="Tscrpt_reg_HTH_GntR"/>
</dbReference>
<dbReference type="Gene3D" id="1.20.120.530">
    <property type="entry name" value="GntR ligand-binding domain-like"/>
    <property type="match status" value="1"/>
</dbReference>
<dbReference type="Pfam" id="PF00392">
    <property type="entry name" value="GntR"/>
    <property type="match status" value="1"/>
</dbReference>
<dbReference type="PROSITE" id="PS50949">
    <property type="entry name" value="HTH_GNTR"/>
    <property type="match status" value="1"/>
</dbReference>
<dbReference type="GO" id="GO:0003700">
    <property type="term" value="F:DNA-binding transcription factor activity"/>
    <property type="evidence" value="ECO:0007669"/>
    <property type="project" value="InterPro"/>
</dbReference>
<gene>
    <name evidence="5" type="ORF">A8M32_25320</name>
</gene>
<dbReference type="SUPFAM" id="SSF48008">
    <property type="entry name" value="GntR ligand-binding domain-like"/>
    <property type="match status" value="1"/>
</dbReference>
<comment type="caution">
    <text evidence="5">The sequence shown here is derived from an EMBL/GenBank/DDBJ whole genome shotgun (WGS) entry which is preliminary data.</text>
</comment>
<dbReference type="Proteomes" id="UP000094342">
    <property type="component" value="Unassembled WGS sequence"/>
</dbReference>
<dbReference type="SMART" id="SM00345">
    <property type="entry name" value="HTH_GNTR"/>
    <property type="match status" value="1"/>
</dbReference>
<dbReference type="Pfam" id="PF07729">
    <property type="entry name" value="FCD"/>
    <property type="match status" value="1"/>
</dbReference>
<dbReference type="CDD" id="cd07377">
    <property type="entry name" value="WHTH_GntR"/>
    <property type="match status" value="1"/>
</dbReference>
<keyword evidence="2" id="KW-0238">DNA-binding</keyword>
<evidence type="ECO:0000259" key="4">
    <source>
        <dbReference type="PROSITE" id="PS50949"/>
    </source>
</evidence>
<dbReference type="SMART" id="SM00895">
    <property type="entry name" value="FCD"/>
    <property type="match status" value="1"/>
</dbReference>
<evidence type="ECO:0000313" key="6">
    <source>
        <dbReference type="Proteomes" id="UP000094342"/>
    </source>
</evidence>
<dbReference type="EMBL" id="LYBW01000065">
    <property type="protein sequence ID" value="ODR88334.1"/>
    <property type="molecule type" value="Genomic_DNA"/>
</dbReference>
<dbReference type="RefSeq" id="WP_069461190.1">
    <property type="nucleotide sequence ID" value="NZ_LYBW01000065.1"/>
</dbReference>
<dbReference type="PANTHER" id="PTHR43537:SF6">
    <property type="entry name" value="HTH-TYPE TRANSCRIPTIONAL REPRESSOR RSPR"/>
    <property type="match status" value="1"/>
</dbReference>
<keyword evidence="1" id="KW-0805">Transcription regulation</keyword>
<dbReference type="AlphaFoldDB" id="A0A1E3V3T4"/>
<evidence type="ECO:0000313" key="5">
    <source>
        <dbReference type="EMBL" id="ODR88334.1"/>
    </source>
</evidence>
<dbReference type="STRING" id="1752398.A8M32_25320"/>
<evidence type="ECO:0000256" key="1">
    <source>
        <dbReference type="ARBA" id="ARBA00023015"/>
    </source>
</evidence>
<feature type="domain" description="HTH gntR-type" evidence="4">
    <location>
        <begin position="16"/>
        <end position="83"/>
    </location>
</feature>
<sequence length="233" mass="26468">MADQVQIRAVELSRAPSVTEQVFEHLYHQVIELDLPPGTRLSEVEVSRQLGVSRQPVRDAFYRLSQLGFLLIRPQRATIVTHISEKEVMHARFIRTALEMETVRAAAECLTDAQLDRLDALLDEQDAAIAAGDKVLFHALDDSFHKQICELSGHEFAWALIRDSKAHMDRVRYLSLSFGAQSAHDDHKVIMTALREHNGDKAAQAMRVHLSRIKTIIGRIRESHPSFFANDER</sequence>
<dbReference type="PANTHER" id="PTHR43537">
    <property type="entry name" value="TRANSCRIPTIONAL REGULATOR, GNTR FAMILY"/>
    <property type="match status" value="1"/>
</dbReference>
<dbReference type="SUPFAM" id="SSF46785">
    <property type="entry name" value="Winged helix' DNA-binding domain"/>
    <property type="match status" value="1"/>
</dbReference>
<organism evidence="5 6">
    <name type="scientific">Sinorhizobium alkalisoli</name>
    <dbReference type="NCBI Taxonomy" id="1752398"/>
    <lineage>
        <taxon>Bacteria</taxon>
        <taxon>Pseudomonadati</taxon>
        <taxon>Pseudomonadota</taxon>
        <taxon>Alphaproteobacteria</taxon>
        <taxon>Hyphomicrobiales</taxon>
        <taxon>Rhizobiaceae</taxon>
        <taxon>Sinorhizobium/Ensifer group</taxon>
        <taxon>Sinorhizobium</taxon>
    </lineage>
</organism>
<dbReference type="Gene3D" id="1.10.10.10">
    <property type="entry name" value="Winged helix-like DNA-binding domain superfamily/Winged helix DNA-binding domain"/>
    <property type="match status" value="1"/>
</dbReference>
<evidence type="ECO:0000256" key="3">
    <source>
        <dbReference type="ARBA" id="ARBA00023163"/>
    </source>
</evidence>
<protein>
    <submittedName>
        <fullName evidence="5">GntR family transcriptional regulator</fullName>
    </submittedName>
</protein>